<comment type="caution">
    <text evidence="1">The sequence shown here is derived from an EMBL/GenBank/DDBJ whole genome shotgun (WGS) entry which is preliminary data.</text>
</comment>
<accession>A0A855MAL3</accession>
<name>A0A855MAL3_9GAMM</name>
<dbReference type="InterPro" id="IPR041160">
    <property type="entry name" value="LD_cluster2"/>
</dbReference>
<gene>
    <name evidence="1" type="ORF">F131LOC_04289</name>
</gene>
<dbReference type="EMBL" id="PDVW01000060">
    <property type="protein sequence ID" value="POY47977.1"/>
    <property type="molecule type" value="Genomic_DNA"/>
</dbReference>
<evidence type="ECO:0000313" key="1">
    <source>
        <dbReference type="EMBL" id="POY47977.1"/>
    </source>
</evidence>
<reference evidence="1" key="1">
    <citation type="submission" date="2017-12" db="EMBL/GenBank/DDBJ databases">
        <title>First report on the novel genomospecies/subspecies of Pectobacterium carotovorum in Russia.</title>
        <authorList>
            <person name="Shirshikov F.V."/>
            <person name="Miroshnikov K."/>
            <person name="Toshakov S.V."/>
            <person name="Kabanova A.P."/>
            <person name="Barannik A.P."/>
            <person name="Shneider M."/>
            <person name="Ignatov A.N."/>
            <person name="Miroshnikov K.A."/>
        </authorList>
    </citation>
    <scope>NUCLEOTIDE SEQUENCE [LARGE SCALE GENOMIC DNA]</scope>
    <source>
        <strain evidence="1">F131</strain>
    </source>
</reference>
<dbReference type="Pfam" id="PF18163">
    <property type="entry name" value="LD_cluster2"/>
    <property type="match status" value="1"/>
</dbReference>
<organism evidence="1">
    <name type="scientific">Pectobacterium versatile</name>
    <dbReference type="NCBI Taxonomy" id="2488639"/>
    <lineage>
        <taxon>Bacteria</taxon>
        <taxon>Pseudomonadati</taxon>
        <taxon>Pseudomonadota</taxon>
        <taxon>Gammaproteobacteria</taxon>
        <taxon>Enterobacterales</taxon>
        <taxon>Pectobacteriaceae</taxon>
        <taxon>Pectobacterium</taxon>
    </lineage>
</organism>
<proteinExistence type="predicted"/>
<dbReference type="AlphaFoldDB" id="A0A855MAL3"/>
<protein>
    <submittedName>
        <fullName evidence="1">Uncharacterized protein</fullName>
    </submittedName>
</protein>
<sequence length="272" mass="30407">MTYREMLSQHVIAISTSDSSDMPVLGLSQQHLYDAMTEIARHLLALGARIVYGGDLRANGFTELLFELVARHRRDADEGDERSSILNYLAWPVHMQKDSSDLERLSADLKGMARLVLFNRDGESLPMAERAHYIATIPSDEDWEKGLTAMRHAMLQDTHARIILGGQVDKYKGAMPGIAEEAILSLRAKQPLFIMGGFGGCAKDITESLNIVASDGMQKRNWRGREEFSGFSFQDLNNGLTEEENTVLAQTPHVDQAIAMILRGLFRLVKRC</sequence>